<dbReference type="OrthoDB" id="191686at2759"/>
<evidence type="ECO:0000256" key="2">
    <source>
        <dbReference type="ARBA" id="ARBA00022707"/>
    </source>
</evidence>
<proteinExistence type="inferred from homology"/>
<evidence type="ECO:0000313" key="8">
    <source>
        <dbReference type="Proteomes" id="UP000664859"/>
    </source>
</evidence>
<dbReference type="Gene3D" id="1.10.238.10">
    <property type="entry name" value="EF-hand"/>
    <property type="match status" value="1"/>
</dbReference>
<evidence type="ECO:0000259" key="6">
    <source>
        <dbReference type="PROSITE" id="PS50222"/>
    </source>
</evidence>
<keyword evidence="8" id="KW-1185">Reference proteome</keyword>
<dbReference type="PANTHER" id="PTHR23055">
    <property type="entry name" value="CALCIUM BINDING PROTEINS"/>
    <property type="match status" value="1"/>
</dbReference>
<evidence type="ECO:0000313" key="7">
    <source>
        <dbReference type="EMBL" id="KAG5175768.1"/>
    </source>
</evidence>
<evidence type="ECO:0000256" key="1">
    <source>
        <dbReference type="ARBA" id="ARBA00006049"/>
    </source>
</evidence>
<accession>A0A835YJT6</accession>
<dbReference type="PROSITE" id="PS50222">
    <property type="entry name" value="EF_HAND_2"/>
    <property type="match status" value="2"/>
</dbReference>
<comment type="caution">
    <text evidence="7">The sequence shown here is derived from an EMBL/GenBank/DDBJ whole genome shotgun (WGS) entry which is preliminary data.</text>
</comment>
<dbReference type="GO" id="GO:0005509">
    <property type="term" value="F:calcium ion binding"/>
    <property type="evidence" value="ECO:0007669"/>
    <property type="project" value="InterPro"/>
</dbReference>
<name>A0A835YJT6_9STRA</name>
<organism evidence="7 8">
    <name type="scientific">Tribonema minus</name>
    <dbReference type="NCBI Taxonomy" id="303371"/>
    <lineage>
        <taxon>Eukaryota</taxon>
        <taxon>Sar</taxon>
        <taxon>Stramenopiles</taxon>
        <taxon>Ochrophyta</taxon>
        <taxon>PX clade</taxon>
        <taxon>Xanthophyceae</taxon>
        <taxon>Tribonematales</taxon>
        <taxon>Tribonemataceae</taxon>
        <taxon>Tribonema</taxon>
    </lineage>
</organism>
<dbReference type="Pfam" id="PF13202">
    <property type="entry name" value="EF-hand_5"/>
    <property type="match status" value="1"/>
</dbReference>
<dbReference type="InterPro" id="IPR028846">
    <property type="entry name" value="Recoverin"/>
</dbReference>
<dbReference type="Proteomes" id="UP000664859">
    <property type="component" value="Unassembled WGS sequence"/>
</dbReference>
<keyword evidence="4" id="KW-0677">Repeat</keyword>
<feature type="domain" description="EF-hand" evidence="6">
    <location>
        <begin position="46"/>
        <end position="75"/>
    </location>
</feature>
<comment type="similarity">
    <text evidence="1">Belongs to the recoverin family.</text>
</comment>
<keyword evidence="5" id="KW-0449">Lipoprotein</keyword>
<evidence type="ECO:0000256" key="3">
    <source>
        <dbReference type="ARBA" id="ARBA00022723"/>
    </source>
</evidence>
<dbReference type="SUPFAM" id="SSF47473">
    <property type="entry name" value="EF-hand"/>
    <property type="match status" value="1"/>
</dbReference>
<reference evidence="7" key="1">
    <citation type="submission" date="2021-02" db="EMBL/GenBank/DDBJ databases">
        <title>First Annotated Genome of the Yellow-green Alga Tribonema minus.</title>
        <authorList>
            <person name="Mahan K.M."/>
        </authorList>
    </citation>
    <scope>NUCLEOTIDE SEQUENCE</scope>
    <source>
        <strain evidence="7">UTEX B ZZ1240</strain>
    </source>
</reference>
<feature type="domain" description="EF-hand" evidence="6">
    <location>
        <begin position="76"/>
        <end position="110"/>
    </location>
</feature>
<dbReference type="PANTHER" id="PTHR23055:SF178">
    <property type="entry name" value="NEUROCALCIN HOMOLOG"/>
    <property type="match status" value="1"/>
</dbReference>
<dbReference type="InterPro" id="IPR011992">
    <property type="entry name" value="EF-hand-dom_pair"/>
</dbReference>
<keyword evidence="3" id="KW-0479">Metal-binding</keyword>
<dbReference type="AlphaFoldDB" id="A0A835YJT6"/>
<dbReference type="SMART" id="SM00054">
    <property type="entry name" value="EFh"/>
    <property type="match status" value="2"/>
</dbReference>
<dbReference type="InterPro" id="IPR002048">
    <property type="entry name" value="EF_hand_dom"/>
</dbReference>
<keyword evidence="2" id="KW-0519">Myristate</keyword>
<gene>
    <name evidence="7" type="ORF">JKP88DRAFT_172109</name>
</gene>
<dbReference type="PRINTS" id="PR00450">
    <property type="entry name" value="RECOVERIN"/>
</dbReference>
<sequence length="110" mass="12295">MTCFDHCEITVLRQTFKDLCAISGKGTSVDKETFLQYFPLPGLLGERLFAVFDTKRSGKVDFEEFVCGLAVTCRGDWDQKVDFIFSLYDVHGTGAVSREELTALVSALNQ</sequence>
<dbReference type="EMBL" id="JAFCMP010000546">
    <property type="protein sequence ID" value="KAG5175768.1"/>
    <property type="molecule type" value="Genomic_DNA"/>
</dbReference>
<evidence type="ECO:0000256" key="4">
    <source>
        <dbReference type="ARBA" id="ARBA00022737"/>
    </source>
</evidence>
<evidence type="ECO:0000256" key="5">
    <source>
        <dbReference type="ARBA" id="ARBA00023288"/>
    </source>
</evidence>
<protein>
    <recommendedName>
        <fullName evidence="6">EF-hand domain-containing protein</fullName>
    </recommendedName>
</protein>
<dbReference type="CDD" id="cd00051">
    <property type="entry name" value="EFh"/>
    <property type="match status" value="1"/>
</dbReference>